<dbReference type="SUPFAM" id="SSF63825">
    <property type="entry name" value="YWTD domain"/>
    <property type="match status" value="1"/>
</dbReference>
<feature type="domain" description="Nidogen G2 beta-barrel" evidence="16">
    <location>
        <begin position="315"/>
        <end position="542"/>
    </location>
</feature>
<feature type="domain" description="EGF-like" evidence="15">
    <location>
        <begin position="537"/>
        <end position="575"/>
    </location>
</feature>
<dbReference type="Gene3D" id="2.120.10.30">
    <property type="entry name" value="TolB, C-terminal domain"/>
    <property type="match status" value="1"/>
</dbReference>
<comment type="subcellular location">
    <subcellularLocation>
        <location evidence="1">Secreted</location>
        <location evidence="1">Extracellular space</location>
        <location evidence="1">Extracellular matrix</location>
        <location evidence="1">Basement membrane</location>
    </subcellularLocation>
</comment>
<dbReference type="GO" id="GO:0007160">
    <property type="term" value="P:cell-matrix adhesion"/>
    <property type="evidence" value="ECO:0007669"/>
    <property type="project" value="InterPro"/>
</dbReference>
<keyword evidence="8" id="KW-0084">Basement membrane</keyword>
<evidence type="ECO:0000256" key="2">
    <source>
        <dbReference type="ARBA" id="ARBA00022525"/>
    </source>
</evidence>
<dbReference type="PANTHER" id="PTHR46513">
    <property type="entry name" value="VITELLOGENIN RECEPTOR-LIKE PROTEIN-RELATED-RELATED"/>
    <property type="match status" value="1"/>
</dbReference>
<evidence type="ECO:0000256" key="12">
    <source>
        <dbReference type="PROSITE-ProRule" id="PRU00076"/>
    </source>
</evidence>
<evidence type="ECO:0000256" key="7">
    <source>
        <dbReference type="ARBA" id="ARBA00022837"/>
    </source>
</evidence>
<dbReference type="SUPFAM" id="SSF57184">
    <property type="entry name" value="Growth factor receptor domain"/>
    <property type="match status" value="1"/>
</dbReference>
<dbReference type="InterPro" id="IPR000742">
    <property type="entry name" value="EGF"/>
</dbReference>
<feature type="disulfide bond" evidence="12">
    <location>
        <begin position="849"/>
        <end position="866"/>
    </location>
</feature>
<dbReference type="InterPro" id="IPR024731">
    <property type="entry name" value="NELL2-like_EGF"/>
</dbReference>
<dbReference type="SMART" id="SM00682">
    <property type="entry name" value="G2F"/>
    <property type="match status" value="1"/>
</dbReference>
<keyword evidence="4 12" id="KW-0245">EGF-like domain</keyword>
<dbReference type="Pfam" id="PF07474">
    <property type="entry name" value="G2F"/>
    <property type="match status" value="1"/>
</dbReference>
<dbReference type="CDD" id="cd00255">
    <property type="entry name" value="nidG2"/>
    <property type="match status" value="1"/>
</dbReference>
<feature type="domain" description="EGF-like" evidence="15">
    <location>
        <begin position="754"/>
        <end position="793"/>
    </location>
</feature>
<dbReference type="Pfam" id="PF06119">
    <property type="entry name" value="NIDO"/>
    <property type="match status" value="1"/>
</dbReference>
<sequence>MARGAVRWSVLLGLALALIAPYTVALSKNDLYQYAGPGSLALESDPNRMLISAEAILKTPIVFYDKIYNSIFVNGNGVLSFARAMQRFFNIAFPLDDPVIAPLYTHVDTRGSGTVYYSETDSPEILARAGGLIRSAFKDAIGFVPTHVFLTTWEKVGYYNERNDKVNTYQVAISSNGTHSFVELLYPENGIQWIQGESHPSGLPDAKAQAGFMSEGKMYILRGSGTDQIQNVDKWSNVNRPGQWLFQVGPIDEGENIEIPDNIEDTMTMHQAASCRTGATTCHSKATCVDYEIGFCCSCKQGYFGNGKSCQPNDVPLRVIGRISGTLNGVEFPSRDLQCYVQTKDGRTYTALSRVPQEIGASFQLLGNLGGVIGWLFAKPVSDTENGYELTGGLFNHTAELIFPSTGDKVTIRSNYLGLDVFGQLKMEADIKGTVPHLERDTRLDYGDYDELYTRAQPGVIRAQSERTCKLLRGGGDEREIAFTLDQIISYQECAYGIFDPEDDTTRLKFFRGITTYEATEGIIRFAVNTKITPLEEEDPCIQGRQTCGDHSSCVVDGDSFKCVCNTGYQYLYEEDGSAICVDVNECTAGNHMCSPDAQCINQEGSHTCQCRVGFTGDGRACERLPSCEDTRCGDYEQCAMIRGAPTCICMSGFEETEQGCYPAQHVSCNEEDNCSPYGLCSFDGNRKKHVCVCLPGYVGDGYTCYSESDTTTTTDEPPQPQCLIEVCWCPSGWEFRNHACVRQEGEYTTVDYRDYECNDNSDCEENERCTYHPISSRYECTCNPGFSLVDDRCVLSDCSTNPSQCHVNAQCISSGDGGYKCVCISGYNGDGMRQCVEDHIGCNVLNNCGRNAVCGYNQTSANFACICQPGYYGDGFTCLPQTSCRRDPNLCSPDATCVSAGENQFACVCNEGYIGDGMNCKRRPRHDSNFLLVNQGMATHRIPFVPTQQNPGNPIYIVYTQMAIALDIDCLDGKAYSSDITGNRIVELSYNGSMAQTFIPKVSSPEGLSVDWVSRNIFWTDSGKTTVEVASLVTKKRKVLVSDGLVNPRGIAVHPYRGKIFWSDWNRASPKLEWANEDGTDRAIFLQGDYVKLPNSLSIDWSTDELCWADAGTFTISCIEIDSKKVNIVANELTYPFGLAISQNYYYWTDWKTNKIEVGMKTNGERRTPLSIPPGGSGKLYGIVVVPESCPRITNVCQYDNGRCNKDQLCLPDGQGGRTCACADDAKETCTDSRYPS</sequence>
<feature type="domain" description="EGF-like" evidence="15">
    <location>
        <begin position="583"/>
        <end position="623"/>
    </location>
</feature>
<evidence type="ECO:0000259" key="16">
    <source>
        <dbReference type="PROSITE" id="PS50993"/>
    </source>
</evidence>
<dbReference type="FunFam" id="2.10.25.10:FF:000038">
    <property type="entry name" value="Fibrillin 2"/>
    <property type="match status" value="1"/>
</dbReference>
<feature type="domain" description="EGF-like" evidence="15">
    <location>
        <begin position="795"/>
        <end position="837"/>
    </location>
</feature>
<dbReference type="InterPro" id="IPR009017">
    <property type="entry name" value="GFP"/>
</dbReference>
<dbReference type="CDD" id="cd00054">
    <property type="entry name" value="EGF_CA"/>
    <property type="match status" value="1"/>
</dbReference>
<evidence type="ECO:0000313" key="18">
    <source>
        <dbReference type="EMBL" id="CAL1677119.1"/>
    </source>
</evidence>
<dbReference type="PANTHER" id="PTHR46513:SF13">
    <property type="entry name" value="EGF-LIKE DOMAIN-CONTAINING PROTEIN"/>
    <property type="match status" value="1"/>
</dbReference>
<dbReference type="Pfam" id="PF00058">
    <property type="entry name" value="Ldl_recept_b"/>
    <property type="match status" value="1"/>
</dbReference>
<evidence type="ECO:0000256" key="13">
    <source>
        <dbReference type="PROSITE-ProRule" id="PRU00461"/>
    </source>
</evidence>
<dbReference type="Proteomes" id="UP001497644">
    <property type="component" value="Chromosome 12"/>
</dbReference>
<evidence type="ECO:0000256" key="11">
    <source>
        <dbReference type="ARBA" id="ARBA00023180"/>
    </source>
</evidence>
<keyword evidence="10 12" id="KW-1015">Disulfide bond</keyword>
<dbReference type="GO" id="GO:0005604">
    <property type="term" value="C:basement membrane"/>
    <property type="evidence" value="ECO:0007669"/>
    <property type="project" value="UniProtKB-SubCell"/>
</dbReference>
<keyword evidence="6" id="KW-0677">Repeat</keyword>
<accession>A0AAV2NBF3</accession>
<feature type="disulfide bond" evidence="12">
    <location>
        <begin position="764"/>
        <end position="781"/>
    </location>
</feature>
<evidence type="ECO:0000256" key="14">
    <source>
        <dbReference type="SAM" id="SignalP"/>
    </source>
</evidence>
<keyword evidence="9" id="KW-0130">Cell adhesion</keyword>
<dbReference type="InterPro" id="IPR011042">
    <property type="entry name" value="6-blade_b-propeller_TolB-like"/>
</dbReference>
<dbReference type="FunFam" id="2.120.10.30:FF:000241">
    <property type="entry name" value="Low-density lipoprotein receptor-related protein 6"/>
    <property type="match status" value="1"/>
</dbReference>
<evidence type="ECO:0000313" key="19">
    <source>
        <dbReference type="Proteomes" id="UP001497644"/>
    </source>
</evidence>
<evidence type="ECO:0008006" key="20">
    <source>
        <dbReference type="Google" id="ProtNLM"/>
    </source>
</evidence>
<dbReference type="EMBL" id="OZ034835">
    <property type="protein sequence ID" value="CAL1677119.1"/>
    <property type="molecule type" value="Genomic_DNA"/>
</dbReference>
<dbReference type="PROSITE" id="PS00010">
    <property type="entry name" value="ASX_HYDROXYL"/>
    <property type="match status" value="1"/>
</dbReference>
<evidence type="ECO:0000256" key="9">
    <source>
        <dbReference type="ARBA" id="ARBA00022889"/>
    </source>
</evidence>
<dbReference type="Pfam" id="PF12947">
    <property type="entry name" value="EGF_3"/>
    <property type="match status" value="3"/>
</dbReference>
<evidence type="ECO:0000256" key="3">
    <source>
        <dbReference type="ARBA" id="ARBA00022530"/>
    </source>
</evidence>
<dbReference type="GO" id="GO:0042813">
    <property type="term" value="F:Wnt receptor activity"/>
    <property type="evidence" value="ECO:0007669"/>
    <property type="project" value="TreeGrafter"/>
</dbReference>
<evidence type="ECO:0000256" key="5">
    <source>
        <dbReference type="ARBA" id="ARBA00022729"/>
    </source>
</evidence>
<dbReference type="GO" id="GO:0017147">
    <property type="term" value="F:Wnt-protein binding"/>
    <property type="evidence" value="ECO:0007669"/>
    <property type="project" value="TreeGrafter"/>
</dbReference>
<dbReference type="SMART" id="SM00539">
    <property type="entry name" value="NIDO"/>
    <property type="match status" value="1"/>
</dbReference>
<evidence type="ECO:0000256" key="10">
    <source>
        <dbReference type="ARBA" id="ARBA00023157"/>
    </source>
</evidence>
<dbReference type="PROSITE" id="PS51120">
    <property type="entry name" value="LDLRB"/>
    <property type="match status" value="2"/>
</dbReference>
<dbReference type="GO" id="GO:0005886">
    <property type="term" value="C:plasma membrane"/>
    <property type="evidence" value="ECO:0007669"/>
    <property type="project" value="TreeGrafter"/>
</dbReference>
<evidence type="ECO:0000259" key="15">
    <source>
        <dbReference type="PROSITE" id="PS50026"/>
    </source>
</evidence>
<feature type="disulfide bond" evidence="12">
    <location>
        <begin position="675"/>
        <end position="692"/>
    </location>
</feature>
<dbReference type="PROSITE" id="PS50993">
    <property type="entry name" value="NIDOGEN_G2"/>
    <property type="match status" value="1"/>
</dbReference>
<dbReference type="InterPro" id="IPR000033">
    <property type="entry name" value="LDLR_classB_rpt"/>
</dbReference>
<keyword evidence="11" id="KW-0325">Glycoprotein</keyword>
<feature type="repeat" description="LDL-receptor class B" evidence="13">
    <location>
        <begin position="1059"/>
        <end position="1104"/>
    </location>
</feature>
<evidence type="ECO:0000256" key="6">
    <source>
        <dbReference type="ARBA" id="ARBA00022737"/>
    </source>
</evidence>
<dbReference type="PROSITE" id="PS50026">
    <property type="entry name" value="EGF_3"/>
    <property type="match status" value="7"/>
</dbReference>
<dbReference type="GO" id="GO:0060070">
    <property type="term" value="P:canonical Wnt signaling pathway"/>
    <property type="evidence" value="ECO:0007669"/>
    <property type="project" value="TreeGrafter"/>
</dbReference>
<gene>
    <name evidence="18" type="ORF">LPLAT_LOCUS3181</name>
</gene>
<keyword evidence="2" id="KW-0964">Secreted</keyword>
<organism evidence="18 19">
    <name type="scientific">Lasius platythorax</name>
    <dbReference type="NCBI Taxonomy" id="488582"/>
    <lineage>
        <taxon>Eukaryota</taxon>
        <taxon>Metazoa</taxon>
        <taxon>Ecdysozoa</taxon>
        <taxon>Arthropoda</taxon>
        <taxon>Hexapoda</taxon>
        <taxon>Insecta</taxon>
        <taxon>Pterygota</taxon>
        <taxon>Neoptera</taxon>
        <taxon>Endopterygota</taxon>
        <taxon>Hymenoptera</taxon>
        <taxon>Apocrita</taxon>
        <taxon>Aculeata</taxon>
        <taxon>Formicoidea</taxon>
        <taxon>Formicidae</taxon>
        <taxon>Formicinae</taxon>
        <taxon>Lasius</taxon>
        <taxon>Lasius</taxon>
    </lineage>
</organism>
<dbReference type="Gene3D" id="2.10.25.10">
    <property type="entry name" value="Laminin"/>
    <property type="match status" value="5"/>
</dbReference>
<dbReference type="SUPFAM" id="SSF54511">
    <property type="entry name" value="GFP-like"/>
    <property type="match status" value="1"/>
</dbReference>
<feature type="repeat" description="LDL-receptor class B" evidence="13">
    <location>
        <begin position="1016"/>
        <end position="1058"/>
    </location>
</feature>
<dbReference type="PROSITE" id="PS51220">
    <property type="entry name" value="NIDO"/>
    <property type="match status" value="1"/>
</dbReference>
<keyword evidence="7" id="KW-0106">Calcium</keyword>
<dbReference type="AlphaFoldDB" id="A0AAV2NBF3"/>
<dbReference type="InterPro" id="IPR050778">
    <property type="entry name" value="Cueball_EGF_LRP_Nidogen"/>
</dbReference>
<evidence type="ECO:0000259" key="17">
    <source>
        <dbReference type="PROSITE" id="PS51220"/>
    </source>
</evidence>
<feature type="domain" description="EGF-like" evidence="15">
    <location>
        <begin position="881"/>
        <end position="922"/>
    </location>
</feature>
<dbReference type="PROSITE" id="PS01186">
    <property type="entry name" value="EGF_2"/>
    <property type="match status" value="5"/>
</dbReference>
<evidence type="ECO:0000256" key="1">
    <source>
        <dbReference type="ARBA" id="ARBA00004302"/>
    </source>
</evidence>
<dbReference type="InterPro" id="IPR001881">
    <property type="entry name" value="EGF-like_Ca-bd_dom"/>
</dbReference>
<dbReference type="GO" id="GO:0005509">
    <property type="term" value="F:calcium ion binding"/>
    <property type="evidence" value="ECO:0007669"/>
    <property type="project" value="InterPro"/>
</dbReference>
<dbReference type="InterPro" id="IPR003886">
    <property type="entry name" value="NIDO_dom"/>
</dbReference>
<feature type="domain" description="EGF-like" evidence="15">
    <location>
        <begin position="665"/>
        <end position="706"/>
    </location>
</feature>
<dbReference type="SMART" id="SM00135">
    <property type="entry name" value="LY"/>
    <property type="match status" value="4"/>
</dbReference>
<feature type="chain" id="PRO_5043550758" description="Nidogen" evidence="14">
    <location>
        <begin position="26"/>
        <end position="1238"/>
    </location>
</feature>
<keyword evidence="5 14" id="KW-0732">Signal</keyword>
<keyword evidence="3" id="KW-0272">Extracellular matrix</keyword>
<reference evidence="18" key="1">
    <citation type="submission" date="2024-04" db="EMBL/GenBank/DDBJ databases">
        <authorList>
            <consortium name="Molecular Ecology Group"/>
        </authorList>
    </citation>
    <scope>NUCLEOTIDE SEQUENCE</scope>
</reference>
<dbReference type="InterPro" id="IPR006605">
    <property type="entry name" value="G2_nidogen/fibulin_G2F"/>
</dbReference>
<evidence type="ECO:0000256" key="8">
    <source>
        <dbReference type="ARBA" id="ARBA00022869"/>
    </source>
</evidence>
<name>A0AAV2NBF3_9HYME</name>
<protein>
    <recommendedName>
        <fullName evidence="20">Nidogen</fullName>
    </recommendedName>
</protein>
<dbReference type="SMART" id="SM00179">
    <property type="entry name" value="EGF_CA"/>
    <property type="match status" value="5"/>
</dbReference>
<proteinExistence type="predicted"/>
<keyword evidence="19" id="KW-1185">Reference proteome</keyword>
<dbReference type="InterPro" id="IPR000152">
    <property type="entry name" value="EGF-type_Asp/Asn_hydroxyl_site"/>
</dbReference>
<feature type="signal peptide" evidence="14">
    <location>
        <begin position="1"/>
        <end position="25"/>
    </location>
</feature>
<feature type="domain" description="EGF-like" evidence="15">
    <location>
        <begin position="839"/>
        <end position="878"/>
    </location>
</feature>
<comment type="caution">
    <text evidence="12">Lacks conserved residue(s) required for the propagation of feature annotation.</text>
</comment>
<dbReference type="InterPro" id="IPR009030">
    <property type="entry name" value="Growth_fac_rcpt_cys_sf"/>
</dbReference>
<feature type="domain" description="NIDO" evidence="17">
    <location>
        <begin position="102"/>
        <end position="251"/>
    </location>
</feature>
<evidence type="ECO:0000256" key="4">
    <source>
        <dbReference type="ARBA" id="ARBA00022536"/>
    </source>
</evidence>
<dbReference type="Gene3D" id="2.40.155.10">
    <property type="entry name" value="Green fluorescent protein"/>
    <property type="match status" value="1"/>
</dbReference>
<dbReference type="SMART" id="SM00181">
    <property type="entry name" value="EGF"/>
    <property type="match status" value="9"/>
</dbReference>